<organism evidence="1 2">
    <name type="scientific">Bifidobacterium bifidum ATCC 29521 = JCM 1255 = DSM 20456</name>
    <dbReference type="NCBI Taxonomy" id="500634"/>
    <lineage>
        <taxon>Bacteria</taxon>
        <taxon>Bacillati</taxon>
        <taxon>Actinomycetota</taxon>
        <taxon>Actinomycetes</taxon>
        <taxon>Bifidobacteriales</taxon>
        <taxon>Bifidobacteriaceae</taxon>
        <taxon>Bifidobacterium</taxon>
    </lineage>
</organism>
<reference evidence="1 2" key="1">
    <citation type="submission" date="2012-02" db="EMBL/GenBank/DDBJ databases">
        <title>Complete genome sequence of Bifidobacterium bifidum JCM 1255.</title>
        <authorList>
            <person name="Toh H."/>
            <person name="Oshima K."/>
            <person name="Morita H."/>
            <person name="Hattori M."/>
        </authorList>
    </citation>
    <scope>NUCLEOTIDE SEQUENCE [LARGE SCALE GENOMIC DNA]</scope>
    <source>
        <strain evidence="1 2">JCM 1255</strain>
    </source>
</reference>
<sequence>MNGQMMNVATPPHSHEISRAAILIPRGRACVPTTPIPYDHYLS</sequence>
<accession>A0ABM7ET44</accession>
<gene>
    <name evidence="1" type="ORF">BBBF_1419</name>
</gene>
<protein>
    <submittedName>
        <fullName evidence="1">Uncharacterized protein</fullName>
    </submittedName>
</protein>
<evidence type="ECO:0000313" key="2">
    <source>
        <dbReference type="Proteomes" id="UP000035063"/>
    </source>
</evidence>
<dbReference type="Proteomes" id="UP000035063">
    <property type="component" value="Chromosome"/>
</dbReference>
<keyword evidence="2" id="KW-1185">Reference proteome</keyword>
<dbReference type="EMBL" id="AP012323">
    <property type="protein sequence ID" value="BAQ98626.1"/>
    <property type="molecule type" value="Genomic_DNA"/>
</dbReference>
<reference evidence="2" key="2">
    <citation type="journal article" date="2015" name="J. Biotechnol.">
        <title>Complete genome sequence of Bifidobacterium bifidum JCM 1255(T) isolated from feces of a breast-fed infant.</title>
        <authorList>
            <person name="Morita H."/>
            <person name="Toh H."/>
            <person name="Oshima K."/>
            <person name="Nakano A."/>
            <person name="Shindo C."/>
            <person name="Komiya K."/>
            <person name="Arakawa K."/>
            <person name="Suda W."/>
            <person name="Honda K."/>
            <person name="Hattori M."/>
        </authorList>
    </citation>
    <scope>NUCLEOTIDE SEQUENCE [LARGE SCALE GENOMIC DNA]</scope>
    <source>
        <strain evidence="2">JCM 1255</strain>
    </source>
</reference>
<proteinExistence type="predicted"/>
<evidence type="ECO:0000313" key="1">
    <source>
        <dbReference type="EMBL" id="BAQ98626.1"/>
    </source>
</evidence>
<name>A0ABM7ET44_BIFBI</name>